<name>A0ABR4K965_9EURO</name>
<dbReference type="SUPFAM" id="SSF53474">
    <property type="entry name" value="alpha/beta-Hydrolases"/>
    <property type="match status" value="1"/>
</dbReference>
<dbReference type="InterPro" id="IPR029058">
    <property type="entry name" value="AB_hydrolase_fold"/>
</dbReference>
<evidence type="ECO:0000259" key="4">
    <source>
        <dbReference type="Pfam" id="PF00561"/>
    </source>
</evidence>
<reference evidence="6 7" key="1">
    <citation type="submission" date="2024-07" db="EMBL/GenBank/DDBJ databases">
        <title>Section-level genome sequencing and comparative genomics of Aspergillus sections Usti and Cavernicolus.</title>
        <authorList>
            <consortium name="Lawrence Berkeley National Laboratory"/>
            <person name="Nybo J.L."/>
            <person name="Vesth T.C."/>
            <person name="Theobald S."/>
            <person name="Frisvad J.C."/>
            <person name="Larsen T.O."/>
            <person name="Kjaerboelling I."/>
            <person name="Rothschild-Mancinelli K."/>
            <person name="Lyhne E.K."/>
            <person name="Kogle M.E."/>
            <person name="Barry K."/>
            <person name="Clum A."/>
            <person name="Na H."/>
            <person name="Ledsgaard L."/>
            <person name="Lin J."/>
            <person name="Lipzen A."/>
            <person name="Kuo A."/>
            <person name="Riley R."/>
            <person name="Mondo S."/>
            <person name="Labutti K."/>
            <person name="Haridas S."/>
            <person name="Pangalinan J."/>
            <person name="Salamov A.A."/>
            <person name="Simmons B.A."/>
            <person name="Magnuson J.K."/>
            <person name="Chen J."/>
            <person name="Drula E."/>
            <person name="Henrissat B."/>
            <person name="Wiebenga A."/>
            <person name="Lubbers R.J."/>
            <person name="Gomes A.C."/>
            <person name="Makela M.R."/>
            <person name="Stajich J."/>
            <person name="Grigoriev I.V."/>
            <person name="Mortensen U.H."/>
            <person name="De Vries R.P."/>
            <person name="Baker S.E."/>
            <person name="Andersen M.R."/>
        </authorList>
    </citation>
    <scope>NUCLEOTIDE SEQUENCE [LARGE SCALE GENOMIC DNA]</scope>
    <source>
        <strain evidence="6 7">CBS 123904</strain>
    </source>
</reference>
<dbReference type="Pfam" id="PF00561">
    <property type="entry name" value="Abhydrolase_1"/>
    <property type="match status" value="1"/>
</dbReference>
<dbReference type="InterPro" id="IPR000073">
    <property type="entry name" value="AB_hydrolase_1"/>
</dbReference>
<sequence>MHPFYSLSPVLTLAFSLAAEAHIQWSPCNATEFNATKFTTKPLIFECATLDVPYDYTQPNSSETLPLELLRVPAQLQSRGSILFNLGGPGLPGRQGFIQAVATFIPLTGGEYDLVIFDTRGTGETIPLQCTEDPIEQFGMYKAQVLGNSSENAVGTLWARGAIDAATCYANAMGKKDGSVMTTAFTARDMIQIVDALEEDGMLRYWGLSYGTTLGATVTAMFPERVDKVILDGVQNPHEYFHVLGNPEEWLDSDKAFSQVFEKCVEAGPKLCPLAAHNISAKGLETIAWDLLDKLKTKPIAVGEILLDYGGFKSIFAQVLYSARNWPLLTAVVDSLVFGTKNPLATLFSNVPALSPDPATRDEALADDKNLMGIYCGDNQVRFSSFHDFLPTVHKLYSLSRVMGDIGIGSYSRCAQWKIKPKETYTGPFEAQTKNPILLIGNTLDGHTPLKSAYNVSQGYEGSVVLEVNGNGHASTSVPSKCTLAKVSAYWLNSTLPEPGTVCASDAPPFTDIWWPDVFKEAGVDDVLFG</sequence>
<evidence type="ECO:0000313" key="7">
    <source>
        <dbReference type="Proteomes" id="UP001610446"/>
    </source>
</evidence>
<comment type="caution">
    <text evidence="6">The sequence shown here is derived from an EMBL/GenBank/DDBJ whole genome shotgun (WGS) entry which is preliminary data.</text>
</comment>
<evidence type="ECO:0000256" key="1">
    <source>
        <dbReference type="ARBA" id="ARBA00010088"/>
    </source>
</evidence>
<dbReference type="InterPro" id="IPR051601">
    <property type="entry name" value="Serine_prot/Carboxylest_S33"/>
</dbReference>
<keyword evidence="2" id="KW-0378">Hydrolase</keyword>
<dbReference type="EMBL" id="JBFXLU010000048">
    <property type="protein sequence ID" value="KAL2848552.1"/>
    <property type="molecule type" value="Genomic_DNA"/>
</dbReference>
<evidence type="ECO:0000256" key="3">
    <source>
        <dbReference type="SAM" id="SignalP"/>
    </source>
</evidence>
<protein>
    <submittedName>
        <fullName evidence="6">TAP-like protein-domain-containing protein</fullName>
    </submittedName>
</protein>
<proteinExistence type="inferred from homology"/>
<keyword evidence="7" id="KW-1185">Reference proteome</keyword>
<feature type="chain" id="PRO_5047286880" evidence="3">
    <location>
        <begin position="31"/>
        <end position="530"/>
    </location>
</feature>
<dbReference type="PANTHER" id="PTHR43248">
    <property type="entry name" value="2-SUCCINYL-6-HYDROXY-2,4-CYCLOHEXADIENE-1-CARBOXYLATE SYNTHASE"/>
    <property type="match status" value="1"/>
</dbReference>
<feature type="signal peptide" evidence="3">
    <location>
        <begin position="1"/>
        <end position="30"/>
    </location>
</feature>
<dbReference type="PANTHER" id="PTHR43248:SF25">
    <property type="entry name" value="AB HYDROLASE-1 DOMAIN-CONTAINING PROTEIN-RELATED"/>
    <property type="match status" value="1"/>
</dbReference>
<gene>
    <name evidence="6" type="ORF">BJY01DRAFT_211549</name>
</gene>
<organism evidence="6 7">
    <name type="scientific">Aspergillus pseudoustus</name>
    <dbReference type="NCBI Taxonomy" id="1810923"/>
    <lineage>
        <taxon>Eukaryota</taxon>
        <taxon>Fungi</taxon>
        <taxon>Dikarya</taxon>
        <taxon>Ascomycota</taxon>
        <taxon>Pezizomycotina</taxon>
        <taxon>Eurotiomycetes</taxon>
        <taxon>Eurotiomycetidae</taxon>
        <taxon>Eurotiales</taxon>
        <taxon>Aspergillaceae</taxon>
        <taxon>Aspergillus</taxon>
        <taxon>Aspergillus subgen. Nidulantes</taxon>
    </lineage>
</organism>
<dbReference type="Gene3D" id="3.40.50.1820">
    <property type="entry name" value="alpha/beta hydrolase"/>
    <property type="match status" value="1"/>
</dbReference>
<evidence type="ECO:0000259" key="5">
    <source>
        <dbReference type="Pfam" id="PF08386"/>
    </source>
</evidence>
<comment type="similarity">
    <text evidence="1">Belongs to the peptidase S33 family.</text>
</comment>
<keyword evidence="3" id="KW-0732">Signal</keyword>
<feature type="domain" description="Peptidase S33 tripeptidyl aminopeptidase-like C-terminal" evidence="5">
    <location>
        <begin position="410"/>
        <end position="503"/>
    </location>
</feature>
<evidence type="ECO:0000313" key="6">
    <source>
        <dbReference type="EMBL" id="KAL2848552.1"/>
    </source>
</evidence>
<accession>A0ABR4K965</accession>
<evidence type="ECO:0000256" key="2">
    <source>
        <dbReference type="ARBA" id="ARBA00022801"/>
    </source>
</evidence>
<dbReference type="Proteomes" id="UP001610446">
    <property type="component" value="Unassembled WGS sequence"/>
</dbReference>
<dbReference type="Pfam" id="PF08386">
    <property type="entry name" value="Abhydrolase_4"/>
    <property type="match status" value="1"/>
</dbReference>
<feature type="domain" description="AB hydrolase-1" evidence="4">
    <location>
        <begin position="87"/>
        <end position="244"/>
    </location>
</feature>
<dbReference type="InterPro" id="IPR013595">
    <property type="entry name" value="Pept_S33_TAP-like_C"/>
</dbReference>